<dbReference type="Pfam" id="PF13275">
    <property type="entry name" value="S4_2"/>
    <property type="match status" value="1"/>
</dbReference>
<reference evidence="2 3" key="1">
    <citation type="journal article" date="2018" name="Genome Announc.">
        <title>Ignatzschineria cameli sp. nov., isolated from necrotic foot tissue of dromedaries (Camelus dromedarius) and associated maggots (Wohlfahrtia species) in Dubai.</title>
        <authorList>
            <person name="Tsang C.C."/>
            <person name="Tang J.Y."/>
            <person name="Fong J.Y."/>
            <person name="Kinne J."/>
            <person name="Lee H.H."/>
            <person name="Joseph M."/>
            <person name="Jose S."/>
            <person name="Schuster R.K."/>
            <person name="Tang Y."/>
            <person name="Sivakumar S."/>
            <person name="Chen J.H."/>
            <person name="Teng J.L."/>
            <person name="Lau S.K."/>
            <person name="Wernery U."/>
            <person name="Woo P.C."/>
        </authorList>
    </citation>
    <scope>NUCLEOTIDE SEQUENCE [LARGE SCALE GENOMIC DNA]</scope>
    <source>
        <strain evidence="2 3">KCTC 22643</strain>
    </source>
</reference>
<evidence type="ECO:0000313" key="3">
    <source>
        <dbReference type="Proteomes" id="UP000244948"/>
    </source>
</evidence>
<protein>
    <submittedName>
        <fullName evidence="2">Uncharacterized protein</fullName>
    </submittedName>
</protein>
<dbReference type="GO" id="GO:0003723">
    <property type="term" value="F:RNA binding"/>
    <property type="evidence" value="ECO:0007669"/>
    <property type="project" value="UniProtKB-KW"/>
</dbReference>
<keyword evidence="1" id="KW-0694">RNA-binding</keyword>
<dbReference type="InterPro" id="IPR036986">
    <property type="entry name" value="S4_RNA-bd_sf"/>
</dbReference>
<comment type="caution">
    <text evidence="2">The sequence shown here is derived from an EMBL/GenBank/DDBJ whole genome shotgun (WGS) entry which is preliminary data.</text>
</comment>
<dbReference type="Gene3D" id="3.10.290.10">
    <property type="entry name" value="RNA-binding S4 domain"/>
    <property type="match status" value="1"/>
</dbReference>
<accession>A0A2U2AP28</accession>
<dbReference type="AlphaFoldDB" id="A0A2U2AP28"/>
<evidence type="ECO:0000313" key="2">
    <source>
        <dbReference type="EMBL" id="PWD84969.1"/>
    </source>
</evidence>
<keyword evidence="3" id="KW-1185">Reference proteome</keyword>
<dbReference type="PROSITE" id="PS50889">
    <property type="entry name" value="S4"/>
    <property type="match status" value="1"/>
</dbReference>
<evidence type="ECO:0000256" key="1">
    <source>
        <dbReference type="PROSITE-ProRule" id="PRU00182"/>
    </source>
</evidence>
<name>A0A2U2AP28_9GAMM</name>
<dbReference type="Proteomes" id="UP000244948">
    <property type="component" value="Unassembled WGS sequence"/>
</dbReference>
<organism evidence="2 3">
    <name type="scientific">Ignatzschineria indica</name>
    <dbReference type="NCBI Taxonomy" id="472583"/>
    <lineage>
        <taxon>Bacteria</taxon>
        <taxon>Pseudomonadati</taxon>
        <taxon>Pseudomonadota</taxon>
        <taxon>Gammaproteobacteria</taxon>
        <taxon>Cardiobacteriales</taxon>
        <taxon>Ignatzschineriaceae</taxon>
        <taxon>Ignatzschineria</taxon>
    </lineage>
</organism>
<dbReference type="EMBL" id="QEWR01000002">
    <property type="protein sequence ID" value="PWD84969.1"/>
    <property type="molecule type" value="Genomic_DNA"/>
</dbReference>
<sequence length="79" mass="8394">MSNIVKEVFYLEGHPHITLNNLLKMTGVAETGGRAKLMVSDGLVSVNGEIELRKTAKILADSHVTGEGFEITVLAGDGV</sequence>
<dbReference type="RefSeq" id="WP_109236054.1">
    <property type="nucleotide sequence ID" value="NZ_BMXZ01000001.1"/>
</dbReference>
<dbReference type="SUPFAM" id="SSF55174">
    <property type="entry name" value="Alpha-L RNA-binding motif"/>
    <property type="match status" value="1"/>
</dbReference>
<gene>
    <name evidence="2" type="ORF">DC082_05450</name>
</gene>
<proteinExistence type="predicted"/>